<keyword evidence="3" id="KW-0479">Metal-binding</keyword>
<comment type="similarity">
    <text evidence="1">Belongs to the peptidase M20A family.</text>
</comment>
<dbReference type="SUPFAM" id="SSF53187">
    <property type="entry name" value="Zn-dependent exopeptidases"/>
    <property type="match status" value="1"/>
</dbReference>
<gene>
    <name evidence="8" type="ORF">J2X06_003222</name>
</gene>
<evidence type="ECO:0000313" key="8">
    <source>
        <dbReference type="EMBL" id="MDR7136004.1"/>
    </source>
</evidence>
<keyword evidence="9" id="KW-1185">Reference proteome</keyword>
<dbReference type="Gene3D" id="3.40.630.10">
    <property type="entry name" value="Zn peptidases"/>
    <property type="match status" value="1"/>
</dbReference>
<dbReference type="InterPro" id="IPR047177">
    <property type="entry name" value="Pept_M20A"/>
</dbReference>
<dbReference type="PANTHER" id="PTHR45962">
    <property type="entry name" value="N-FATTY-ACYL-AMINO ACID SYNTHASE/HYDROLASE PM20D1"/>
    <property type="match status" value="1"/>
</dbReference>
<evidence type="ECO:0000256" key="3">
    <source>
        <dbReference type="ARBA" id="ARBA00022723"/>
    </source>
</evidence>
<evidence type="ECO:0000256" key="5">
    <source>
        <dbReference type="ARBA" id="ARBA00022833"/>
    </source>
</evidence>
<feature type="domain" description="Peptidase M20 dimerisation" evidence="7">
    <location>
        <begin position="221"/>
        <end position="366"/>
    </location>
</feature>
<organism evidence="8 9">
    <name type="scientific">Lysobacter niastensis</name>
    <dbReference type="NCBI Taxonomy" id="380629"/>
    <lineage>
        <taxon>Bacteria</taxon>
        <taxon>Pseudomonadati</taxon>
        <taxon>Pseudomonadota</taxon>
        <taxon>Gammaproteobacteria</taxon>
        <taxon>Lysobacterales</taxon>
        <taxon>Lysobacteraceae</taxon>
        <taxon>Lysobacter</taxon>
    </lineage>
</organism>
<evidence type="ECO:0000256" key="6">
    <source>
        <dbReference type="SAM" id="SignalP"/>
    </source>
</evidence>
<keyword evidence="5" id="KW-0862">Zinc</keyword>
<keyword evidence="6" id="KW-0732">Signal</keyword>
<comment type="caution">
    <text evidence="8">The sequence shown here is derived from an EMBL/GenBank/DDBJ whole genome shotgun (WGS) entry which is preliminary data.</text>
</comment>
<dbReference type="SUPFAM" id="SSF55031">
    <property type="entry name" value="Bacterial exopeptidase dimerisation domain"/>
    <property type="match status" value="1"/>
</dbReference>
<evidence type="ECO:0000256" key="1">
    <source>
        <dbReference type="ARBA" id="ARBA00006247"/>
    </source>
</evidence>
<dbReference type="PROSITE" id="PS00758">
    <property type="entry name" value="ARGE_DAPE_CPG2_1"/>
    <property type="match status" value="1"/>
</dbReference>
<dbReference type="Gene3D" id="1.10.150.900">
    <property type="match status" value="1"/>
</dbReference>
<reference evidence="8 9" key="1">
    <citation type="submission" date="2023-07" db="EMBL/GenBank/DDBJ databases">
        <title>Sorghum-associated microbial communities from plants grown in Nebraska, USA.</title>
        <authorList>
            <person name="Schachtman D."/>
        </authorList>
    </citation>
    <scope>NUCLEOTIDE SEQUENCE [LARGE SCALE GENOMIC DNA]</scope>
    <source>
        <strain evidence="8 9">BE198</strain>
    </source>
</reference>
<feature type="chain" id="PRO_5045371173" evidence="6">
    <location>
        <begin position="22"/>
        <end position="477"/>
    </location>
</feature>
<dbReference type="Proteomes" id="UP001251524">
    <property type="component" value="Unassembled WGS sequence"/>
</dbReference>
<keyword evidence="4" id="KW-0378">Hydrolase</keyword>
<dbReference type="NCBIfam" id="NF006596">
    <property type="entry name" value="PRK09133.1"/>
    <property type="match status" value="1"/>
</dbReference>
<dbReference type="RefSeq" id="WP_310064125.1">
    <property type="nucleotide sequence ID" value="NZ_JAVDVY010000003.1"/>
</dbReference>
<dbReference type="PANTHER" id="PTHR45962:SF1">
    <property type="entry name" value="N-FATTY-ACYL-AMINO ACID SYNTHASE_HYDROLASE PM20D1"/>
    <property type="match status" value="1"/>
</dbReference>
<protein>
    <submittedName>
        <fullName evidence="8">Acetylornithine deacetylase/succinyl-diaminopimelate desuccinylase-like protein</fullName>
    </submittedName>
</protein>
<dbReference type="InterPro" id="IPR036264">
    <property type="entry name" value="Bact_exopeptidase_dim_dom"/>
</dbReference>
<dbReference type="InterPro" id="IPR001261">
    <property type="entry name" value="ArgE/DapE_CS"/>
</dbReference>
<dbReference type="Pfam" id="PF07687">
    <property type="entry name" value="M20_dimer"/>
    <property type="match status" value="1"/>
</dbReference>
<proteinExistence type="inferred from homology"/>
<evidence type="ECO:0000259" key="7">
    <source>
        <dbReference type="Pfam" id="PF07687"/>
    </source>
</evidence>
<evidence type="ECO:0000256" key="2">
    <source>
        <dbReference type="ARBA" id="ARBA00022670"/>
    </source>
</evidence>
<dbReference type="InterPro" id="IPR002933">
    <property type="entry name" value="Peptidase_M20"/>
</dbReference>
<accession>A0ABU1WEH8</accession>
<feature type="signal peptide" evidence="6">
    <location>
        <begin position="1"/>
        <end position="21"/>
    </location>
</feature>
<dbReference type="PROSITE" id="PS00759">
    <property type="entry name" value="ARGE_DAPE_CPG2_2"/>
    <property type="match status" value="1"/>
</dbReference>
<sequence length="477" mass="50710">MAKRVCGAVMALGMTMGAASAATPADPTEPAFRALYQELVEINTTRSSGSCTKAAEAMRARLLAAGLPANDAQILAPADRPQDGALVALLRGRDAGLKPLLLLAHIDVVEARREDWVRDPFKLVEEGGWFYARGASDDKAMAAAFTDSLVRYRKEGYVPNRGIKLALTCGEETPEIFNSVRWLTTNRPDVLDAGFALNEGAGGELDASGKPATLQVQAGEKVYQDFQLSISDEGGHSSRPKKHNAIVQMSAALARLGAYQFPIAVNEAVRGYFEAQAKQAAPAVAADMRAVLRDPADEAAASRLWDVNPGWNGMLRTTCIATMVDGGHAPNALPQKVTANVNCRILPNVPVVQVQQTIERVLADPAIRVAPVGELGQSTVPPPLGADILGPVRAVADGIWPHVAIVPTMATGATDGRFLNAAGIPTYGVSGMFHDAEGSHAHGLDERIRVESLLDGRRFLYQLVKRYADAAPVSASR</sequence>
<evidence type="ECO:0000256" key="4">
    <source>
        <dbReference type="ARBA" id="ARBA00022801"/>
    </source>
</evidence>
<evidence type="ECO:0000313" key="9">
    <source>
        <dbReference type="Proteomes" id="UP001251524"/>
    </source>
</evidence>
<dbReference type="EMBL" id="JAVDVY010000003">
    <property type="protein sequence ID" value="MDR7136004.1"/>
    <property type="molecule type" value="Genomic_DNA"/>
</dbReference>
<keyword evidence="2" id="KW-0645">Protease</keyword>
<dbReference type="Gene3D" id="3.30.70.360">
    <property type="match status" value="1"/>
</dbReference>
<name>A0ABU1WEH8_9GAMM</name>
<dbReference type="InterPro" id="IPR011650">
    <property type="entry name" value="Peptidase_M20_dimer"/>
</dbReference>
<dbReference type="Pfam" id="PF01546">
    <property type="entry name" value="Peptidase_M20"/>
    <property type="match status" value="1"/>
</dbReference>